<accession>A0A5C0XNY1</accession>
<proteinExistence type="predicted"/>
<protein>
    <submittedName>
        <fullName evidence="2">Uncharacterized protein</fullName>
    </submittedName>
</protein>
<name>A0A5C0XNY1_PYRFU</name>
<keyword evidence="1" id="KW-1133">Transmembrane helix</keyword>
<evidence type="ECO:0000256" key="1">
    <source>
        <dbReference type="SAM" id="Phobius"/>
    </source>
</evidence>
<organism evidence="2 3">
    <name type="scientific">Pyrococcus furiosus (strain ATCC 43587 / DSM 3638 / JCM 8422 / Vc1)</name>
    <dbReference type="NCBI Taxonomy" id="186497"/>
    <lineage>
        <taxon>Archaea</taxon>
        <taxon>Methanobacteriati</taxon>
        <taxon>Methanobacteriota</taxon>
        <taxon>Thermococci</taxon>
        <taxon>Thermococcales</taxon>
        <taxon>Thermococcaceae</taxon>
        <taxon>Pyrococcus</taxon>
    </lineage>
</organism>
<evidence type="ECO:0000313" key="2">
    <source>
        <dbReference type="EMBL" id="QEK78105.1"/>
    </source>
</evidence>
<dbReference type="Proteomes" id="UP000324354">
    <property type="component" value="Chromosome"/>
</dbReference>
<evidence type="ECO:0000313" key="3">
    <source>
        <dbReference type="Proteomes" id="UP000324354"/>
    </source>
</evidence>
<keyword evidence="1" id="KW-0812">Transmembrane</keyword>
<keyword evidence="1" id="KW-0472">Membrane</keyword>
<reference evidence="2 3" key="1">
    <citation type="submission" date="2017-08" db="EMBL/GenBank/DDBJ databases">
        <title>Resequencing and Reannotation of the genome of Pyrococcus furiosus type strain DSM3638.</title>
        <authorList>
            <person name="Reichelt R.M."/>
            <person name="Bunk B."/>
        </authorList>
    </citation>
    <scope>NUCLEOTIDE SEQUENCE [LARGE SCALE GENOMIC DNA]</scope>
    <source>
        <strain evidence="2 3">DSM 3638</strain>
    </source>
</reference>
<feature type="transmembrane region" description="Helical" evidence="1">
    <location>
        <begin position="21"/>
        <end position="40"/>
    </location>
</feature>
<dbReference type="EMBL" id="CP023154">
    <property type="protein sequence ID" value="QEK78105.1"/>
    <property type="molecule type" value="Genomic_DNA"/>
</dbReference>
<dbReference type="AlphaFoldDB" id="A0A5C0XNY1"/>
<sequence length="228" mass="26573">MFFEMKILPSIAYLRVQRQVYLGYSMALAGWIGEYILNYGSLPKPNFIRKALSKLGFSHFSENWEEDAFLLFYQRKSTGVTATWDLENEKLILQVFPLKTRLSKGITIRAEYLEFYNQHVVSIEPAQKLPHGIRSIGINPLIVGDSEILTLPYWGMVHEDWENDLKILVMKDEIFDSLLREEYRCPVCFSPLRREGSALVCDRCGFIHTPEEGLEEVIERFTVEEFSF</sequence>
<gene>
    <name evidence="2" type="ORF">PFDSM3638_01910</name>
</gene>